<evidence type="ECO:0000259" key="9">
    <source>
        <dbReference type="PROSITE" id="PS50035"/>
    </source>
</evidence>
<gene>
    <name evidence="10" type="primary">cls</name>
    <name evidence="10" type="ORF">ACFQWB_06760</name>
</gene>
<evidence type="ECO:0000256" key="6">
    <source>
        <dbReference type="ARBA" id="ARBA00023136"/>
    </source>
</evidence>
<reference evidence="11" key="1">
    <citation type="journal article" date="2019" name="Int. J. Syst. Evol. Microbiol.">
        <title>The Global Catalogue of Microorganisms (GCM) 10K type strain sequencing project: providing services to taxonomists for standard genome sequencing and annotation.</title>
        <authorList>
            <consortium name="The Broad Institute Genomics Platform"/>
            <consortium name="The Broad Institute Genome Sequencing Center for Infectious Disease"/>
            <person name="Wu L."/>
            <person name="Ma J."/>
        </authorList>
    </citation>
    <scope>NUCLEOTIDE SEQUENCE [LARGE SCALE GENOMIC DNA]</scope>
    <source>
        <strain evidence="11">JCM 18657</strain>
    </source>
</reference>
<comment type="function">
    <text evidence="7">Catalyzes the reversible phosphatidyl group transfer from one phosphatidylglycerol molecule to another to form cardiolipin (CL) (diphosphatidylglycerol) and glycerol.</text>
</comment>
<evidence type="ECO:0000256" key="5">
    <source>
        <dbReference type="ARBA" id="ARBA00022989"/>
    </source>
</evidence>
<comment type="caution">
    <text evidence="10">The sequence shown here is derived from an EMBL/GenBank/DDBJ whole genome shotgun (WGS) entry which is preliminary data.</text>
</comment>
<evidence type="ECO:0000256" key="3">
    <source>
        <dbReference type="ARBA" id="ARBA00022692"/>
    </source>
</evidence>
<comment type="caution">
    <text evidence="7">Lacks conserved residue(s) required for the propagation of feature annotation.</text>
</comment>
<keyword evidence="4" id="KW-0677">Repeat</keyword>
<feature type="active site" evidence="7">
    <location>
        <position position="230"/>
    </location>
</feature>
<evidence type="ECO:0000256" key="8">
    <source>
        <dbReference type="NCBIfam" id="TIGR04265"/>
    </source>
</evidence>
<dbReference type="PROSITE" id="PS50035">
    <property type="entry name" value="PLD"/>
    <property type="match status" value="2"/>
</dbReference>
<dbReference type="InterPro" id="IPR022924">
    <property type="entry name" value="Cardiolipin_synthase"/>
</dbReference>
<feature type="domain" description="PLD phosphodiesterase" evidence="9">
    <location>
        <begin position="218"/>
        <end position="245"/>
    </location>
</feature>
<dbReference type="CDD" id="cd09110">
    <property type="entry name" value="PLDc_CLS_1"/>
    <property type="match status" value="1"/>
</dbReference>
<dbReference type="Proteomes" id="UP001596528">
    <property type="component" value="Unassembled WGS sequence"/>
</dbReference>
<dbReference type="EMBL" id="JBHTGQ010000015">
    <property type="protein sequence ID" value="MFC7749638.1"/>
    <property type="molecule type" value="Genomic_DNA"/>
</dbReference>
<dbReference type="Pfam" id="PF13091">
    <property type="entry name" value="PLDc_2"/>
    <property type="match status" value="2"/>
</dbReference>
<keyword evidence="7" id="KW-1208">Phospholipid metabolism</keyword>
<evidence type="ECO:0000256" key="2">
    <source>
        <dbReference type="ARBA" id="ARBA00022679"/>
    </source>
</evidence>
<feature type="active site" evidence="7">
    <location>
        <position position="223"/>
    </location>
</feature>
<dbReference type="InterPro" id="IPR030874">
    <property type="entry name" value="Cardiolipin_synth_Firmi"/>
</dbReference>
<proteinExistence type="inferred from homology"/>
<evidence type="ECO:0000313" key="10">
    <source>
        <dbReference type="EMBL" id="MFC7749638.1"/>
    </source>
</evidence>
<evidence type="ECO:0000256" key="7">
    <source>
        <dbReference type="HAMAP-Rule" id="MF_01916"/>
    </source>
</evidence>
<keyword evidence="7" id="KW-0594">Phospholipid biosynthesis</keyword>
<feature type="active site" evidence="7">
    <location>
        <position position="225"/>
    </location>
</feature>
<dbReference type="EC" id="2.7.8.-" evidence="7 8"/>
<dbReference type="PANTHER" id="PTHR21248">
    <property type="entry name" value="CARDIOLIPIN SYNTHASE"/>
    <property type="match status" value="1"/>
</dbReference>
<evidence type="ECO:0000313" key="11">
    <source>
        <dbReference type="Proteomes" id="UP001596528"/>
    </source>
</evidence>
<dbReference type="InterPro" id="IPR001736">
    <property type="entry name" value="PLipase_D/transphosphatidylase"/>
</dbReference>
<comment type="similarity">
    <text evidence="7">Belongs to the phospholipase D family. Cardiolipin synthase subfamily.</text>
</comment>
<dbReference type="RefSeq" id="WP_138790142.1">
    <property type="nucleotide sequence ID" value="NZ_JBHTGQ010000015.1"/>
</dbReference>
<sequence>MYWLLLGTVLYLLQLATVLALEFRRPARAVAWLVISFVTPLIGFGIYYLLAADFSRRRKLRRLGRRRMPQARRTRRSKGGDRTFRQIPESTADALGHTCAFDRLERIMLSLPGSPASTRNRVRVLPDAEQAYEAMLRAIESARHHIHFCFYILRDDESGRRFRDALIRKASEGVRVRVLYDGIGSYELSDSFIRSLTQAGIRTAAFLPPRIALLDKRLNYRNHRKIVVVDGRIGFTGGLNIGDEYLGMDPKLGHWRDLHLELEGQAVHDLQQIFLRDWAYAAGEKLSDAAYYPPADIAGGQRVRIVPDGPDLDGNPLLELFFTALATARSRIGIVTPYFIPDPALLTAIKTAALGGLDVRIVLPGRADSRLVQWASLSYVQELLDAGVRFFQYQNGFIHSKLVLVDGAFASVGTANLDMRSLHYNFELTAVLLDEGLAEELYRQFERDIEHSVEIQAGVFAWRSRLQRGKEMLGRLLAPML</sequence>
<keyword evidence="1 7" id="KW-1003">Cell membrane</keyword>
<protein>
    <recommendedName>
        <fullName evidence="7 8">Cardiolipin synthase</fullName>
        <shortName evidence="7">CL synthase</shortName>
        <ecNumber evidence="7 8">2.7.8.-</ecNumber>
    </recommendedName>
</protein>
<organism evidence="10 11">
    <name type="scientific">Paenibacillus thermoaerophilus</name>
    <dbReference type="NCBI Taxonomy" id="1215385"/>
    <lineage>
        <taxon>Bacteria</taxon>
        <taxon>Bacillati</taxon>
        <taxon>Bacillota</taxon>
        <taxon>Bacilli</taxon>
        <taxon>Bacillales</taxon>
        <taxon>Paenibacillaceae</taxon>
        <taxon>Paenibacillus</taxon>
    </lineage>
</organism>
<dbReference type="Gene3D" id="3.30.870.10">
    <property type="entry name" value="Endonuclease Chain A"/>
    <property type="match status" value="2"/>
</dbReference>
<evidence type="ECO:0000256" key="4">
    <source>
        <dbReference type="ARBA" id="ARBA00022737"/>
    </source>
</evidence>
<name>A0ABW2V5S2_9BACL</name>
<dbReference type="NCBIfam" id="TIGR04265">
    <property type="entry name" value="bac_cardiolipin"/>
    <property type="match status" value="1"/>
</dbReference>
<keyword evidence="6 7" id="KW-0472">Membrane</keyword>
<feature type="active site" evidence="7">
    <location>
        <position position="399"/>
    </location>
</feature>
<comment type="catalytic activity">
    <reaction evidence="7">
        <text>2 a 1,2-diacyl-sn-glycero-3-phospho-(1'-sn-glycerol) = a cardiolipin + glycerol</text>
        <dbReference type="Rhea" id="RHEA:31451"/>
        <dbReference type="ChEBI" id="CHEBI:17754"/>
        <dbReference type="ChEBI" id="CHEBI:62237"/>
        <dbReference type="ChEBI" id="CHEBI:64716"/>
    </reaction>
</comment>
<dbReference type="HAMAP" id="MF_01916">
    <property type="entry name" value="Cardiolipin_synth_Cls"/>
    <property type="match status" value="1"/>
</dbReference>
<keyword evidence="7" id="KW-0443">Lipid metabolism</keyword>
<evidence type="ECO:0000256" key="1">
    <source>
        <dbReference type="ARBA" id="ARBA00022475"/>
    </source>
</evidence>
<feature type="transmembrane region" description="Helical" evidence="7">
    <location>
        <begin position="30"/>
        <end position="52"/>
    </location>
</feature>
<comment type="subcellular location">
    <subcellularLocation>
        <location evidence="7">Cell membrane</location>
        <topology evidence="7">Multi-pass membrane protein</topology>
    </subcellularLocation>
</comment>
<feature type="active site" evidence="7">
    <location>
        <position position="401"/>
    </location>
</feature>
<keyword evidence="5 7" id="KW-1133">Transmembrane helix</keyword>
<dbReference type="SMART" id="SM00155">
    <property type="entry name" value="PLDc"/>
    <property type="match status" value="2"/>
</dbReference>
<keyword evidence="3 7" id="KW-0812">Transmembrane</keyword>
<dbReference type="PANTHER" id="PTHR21248:SF20">
    <property type="entry name" value="CARDIOLIPIN SYNTHASE YWIE-RELATED"/>
    <property type="match status" value="1"/>
</dbReference>
<dbReference type="InterPro" id="IPR025202">
    <property type="entry name" value="PLD-like_dom"/>
</dbReference>
<dbReference type="CDD" id="cd09112">
    <property type="entry name" value="PLDc_CLS_2"/>
    <property type="match status" value="1"/>
</dbReference>
<dbReference type="SUPFAM" id="SSF56024">
    <property type="entry name" value="Phospholipase D/nuclease"/>
    <property type="match status" value="2"/>
</dbReference>
<keyword evidence="2 7" id="KW-0808">Transferase</keyword>
<accession>A0ABW2V5S2</accession>
<feature type="active site" evidence="7">
    <location>
        <position position="406"/>
    </location>
</feature>
<feature type="domain" description="PLD phosphodiesterase" evidence="9">
    <location>
        <begin position="394"/>
        <end position="421"/>
    </location>
</feature>
<keyword evidence="11" id="KW-1185">Reference proteome</keyword>
<keyword evidence="7" id="KW-0444">Lipid biosynthesis</keyword>